<accession>A0A931GJM3</accession>
<dbReference type="Proteomes" id="UP000614047">
    <property type="component" value="Unassembled WGS sequence"/>
</dbReference>
<dbReference type="EMBL" id="JADOUA010000001">
    <property type="protein sequence ID" value="MBG6089898.1"/>
    <property type="molecule type" value="Genomic_DNA"/>
</dbReference>
<comment type="caution">
    <text evidence="2">The sequence shown here is derived from an EMBL/GenBank/DDBJ whole genome shotgun (WGS) entry which is preliminary data.</text>
</comment>
<feature type="transmembrane region" description="Helical" evidence="1">
    <location>
        <begin position="149"/>
        <end position="172"/>
    </location>
</feature>
<evidence type="ECO:0000256" key="1">
    <source>
        <dbReference type="SAM" id="Phobius"/>
    </source>
</evidence>
<keyword evidence="1" id="KW-0472">Membrane</keyword>
<protein>
    <submittedName>
        <fullName evidence="2">Phage-related protein</fullName>
    </submittedName>
</protein>
<sequence length="1230" mass="129332">MVASISVGSVSVDVVPSVRDFASRVRAQILPDASRIGREAGKRIQEGIEKEIKPVRIRVDMGQALARLTRLKKALEEIDGRHVQARVTIDFGNTPAELVALEQILRRLDQRTITINVRTDADRSITSLLRLSGSATSASSSLGGLRRGILGLPLPALAAAAIGAGAGLIQLAANLAPVIGLTAALPAVIGGTVAAVGTLKLALSGVGDAFKAALGEDAEKFEKSLEGLSPAAQAAARELRALRPELVGIRHAAQDAFFAKLTGQLRSTAQVLTGPLRAGVRGLATEYGAAARQALVFARESQSVRALNTVFGALRASVRSLVPAINPVLRGLRDMASAGTSSMERLAGGAADVATRFGQWMSNLAASGRVTQIINAGLAVVQQVGALLVDLGGVINSIFTAARAAGSGLFGVLGPMLNQLNAFLKTAAAQQAMTAFFQAVGAIGRALAPILPIIGGIVAQLLQGLHPVVMALIPLVNVLVAAFGRVVGALTPILVPLGLAIAQLAQGLLPILTPIINLIAQTAVEIGGALVSALVASLPALQQIVLAVASLLPALTPILPMFSQLVLAIAPVIPPLVQLVAVLVGYLVPVLRLAITIVMRYWQVVVGLLLPVFRLMVSVVTWVSSVIQPIFHGIWVALQTVGRWAQWLWSNAIAPAFRGIATVARWLYSFIAVVLIAPLILQFKIVAGIVKWLWSSVIAPAFRGIATVIRWAYNTFIRPVLNMFVTVMRTYVAPAVRWLYNTIIRPVWNAIGSSIRYVWNTFIRPTFDGIKSAVGKLGRAFKVGVDAIRKAWDKLKDAAKAPVSFVVNTVFNKGIVGVWNAVAALVPGVGRLDPIRGFNTGGIYPGYTPGRDIGLIGVSGGEAIMRPEWTRAVGPGFVDAANAAARRGGVGAAARFMTGAFGGNFFLGGVVDKFKNAAKGLFADGLKKSAQRVFGPLLALSDKTTGGMGAFGKLVSAIPHALISKIMTYFGPLEAKIGGDAKGVVAAARRYIGVGDDRGMDNNNRFTRQWGWPAGTPWCALFVSTAVKDAKAGKFYPGYPTAAVATFNARMKHISTSAGRPGDLATYGSNSHVNLIEKPLGGSTYRTIGGNEGPRVKRGTRSNPATVLRPGFALGGVIDPKVFGQRNFDPADRTAPLTSMYRELAKGTLTFDSGGWLPTGTSLVYNGTGAPEPVFTDAQWSKLSGSTRGGDGPRIGTLMNVEHQHIHDTVDVDSVAQRLDFAARASTFGE</sequence>
<feature type="transmembrane region" description="Helical" evidence="1">
    <location>
        <begin position="468"/>
        <end position="487"/>
    </location>
</feature>
<keyword evidence="3" id="KW-1185">Reference proteome</keyword>
<evidence type="ECO:0000313" key="3">
    <source>
        <dbReference type="Proteomes" id="UP000614047"/>
    </source>
</evidence>
<feature type="transmembrane region" description="Helical" evidence="1">
    <location>
        <begin position="442"/>
        <end position="462"/>
    </location>
</feature>
<evidence type="ECO:0000313" key="2">
    <source>
        <dbReference type="EMBL" id="MBG6089898.1"/>
    </source>
</evidence>
<keyword evidence="1" id="KW-0812">Transmembrane</keyword>
<feature type="transmembrane region" description="Helical" evidence="1">
    <location>
        <begin position="518"/>
        <end position="538"/>
    </location>
</feature>
<feature type="transmembrane region" description="Helical" evidence="1">
    <location>
        <begin position="666"/>
        <end position="686"/>
    </location>
</feature>
<proteinExistence type="predicted"/>
<gene>
    <name evidence="2" type="ORF">IW256_004011</name>
</gene>
<feature type="transmembrane region" description="Helical" evidence="1">
    <location>
        <begin position="178"/>
        <end position="203"/>
    </location>
</feature>
<feature type="transmembrane region" description="Helical" evidence="1">
    <location>
        <begin position="494"/>
        <end position="512"/>
    </location>
</feature>
<reference evidence="2" key="1">
    <citation type="submission" date="2020-11" db="EMBL/GenBank/DDBJ databases">
        <title>Sequencing the genomes of 1000 actinobacteria strains.</title>
        <authorList>
            <person name="Klenk H.-P."/>
        </authorList>
    </citation>
    <scope>NUCLEOTIDE SEQUENCE</scope>
    <source>
        <strain evidence="2">DSM 43175</strain>
    </source>
</reference>
<feature type="transmembrane region" description="Helical" evidence="1">
    <location>
        <begin position="692"/>
        <end position="713"/>
    </location>
</feature>
<keyword evidence="1" id="KW-1133">Transmembrane helix</keyword>
<feature type="transmembrane region" description="Helical" evidence="1">
    <location>
        <begin position="601"/>
        <end position="620"/>
    </location>
</feature>
<organism evidence="2 3">
    <name type="scientific">Actinomadura viridis</name>
    <dbReference type="NCBI Taxonomy" id="58110"/>
    <lineage>
        <taxon>Bacteria</taxon>
        <taxon>Bacillati</taxon>
        <taxon>Actinomycetota</taxon>
        <taxon>Actinomycetes</taxon>
        <taxon>Streptosporangiales</taxon>
        <taxon>Thermomonosporaceae</taxon>
        <taxon>Actinomadura</taxon>
    </lineage>
</organism>
<dbReference type="AlphaFoldDB" id="A0A931GJM3"/>
<feature type="transmembrane region" description="Helical" evidence="1">
    <location>
        <begin position="576"/>
        <end position="594"/>
    </location>
</feature>
<name>A0A931GJM3_9ACTN</name>
<dbReference type="RefSeq" id="WP_197012439.1">
    <property type="nucleotide sequence ID" value="NZ_BAABES010000010.1"/>
</dbReference>